<gene>
    <name evidence="9" type="primary">ackA</name>
    <name evidence="11" type="ORF">LIN78_12600</name>
</gene>
<comment type="similarity">
    <text evidence="1 9 10">Belongs to the acetokinase family.</text>
</comment>
<dbReference type="InterPro" id="IPR000890">
    <property type="entry name" value="Aliphatic_acid_kin_short-chain"/>
</dbReference>
<evidence type="ECO:0000256" key="9">
    <source>
        <dbReference type="HAMAP-Rule" id="MF_00020"/>
    </source>
</evidence>
<keyword evidence="2 9" id="KW-0963">Cytoplasm</keyword>
<dbReference type="InterPro" id="IPR004372">
    <property type="entry name" value="Ac/propionate_kinase"/>
</dbReference>
<dbReference type="NCBIfam" id="TIGR00016">
    <property type="entry name" value="ackA"/>
    <property type="match status" value="1"/>
</dbReference>
<sequence length="385" mass="41972">MLIVFNAGSSTLKFELFEHEGGLPGPKVAHGALDAHDGLITGEAWLGKEVAIKWNTEALVNRHDKMLTLLLDWVKELGFTLTAAGHRVVHGGPIFHETVKVTPEVIDALKAFIPLAPLHQPHNLSAIEALLRLYPELPQFASFDTAFHANEPELAQWFALPRKFYEQGVRRYGFHGLSYAFIAHKLKQLAPKLYHGKTVIMHLGNGASACAVENGRSIASSMGFTALDGLMMGTRSGQVDPGVLLYCQQHLNMDHAAIETLLYKQSGLLGVSGISSDMRTLRASDAPEAKFAIDLFVYRLVREIGALISVLGGVDGLIFTGGIGEHAAFVRDEVINKLAWLGFELDASKNEANETIITSANSKLPAYVIPTDEARQIAYELGPML</sequence>
<evidence type="ECO:0000256" key="7">
    <source>
        <dbReference type="ARBA" id="ARBA00022840"/>
    </source>
</evidence>
<dbReference type="Gene3D" id="3.30.420.40">
    <property type="match status" value="2"/>
</dbReference>
<evidence type="ECO:0000256" key="10">
    <source>
        <dbReference type="RuleBase" id="RU003835"/>
    </source>
</evidence>
<dbReference type="PIRSF" id="PIRSF000722">
    <property type="entry name" value="Acetate_prop_kin"/>
    <property type="match status" value="1"/>
</dbReference>
<comment type="catalytic activity">
    <reaction evidence="9">
        <text>acetate + ATP = acetyl phosphate + ADP</text>
        <dbReference type="Rhea" id="RHEA:11352"/>
        <dbReference type="ChEBI" id="CHEBI:22191"/>
        <dbReference type="ChEBI" id="CHEBI:30089"/>
        <dbReference type="ChEBI" id="CHEBI:30616"/>
        <dbReference type="ChEBI" id="CHEBI:456216"/>
        <dbReference type="EC" id="2.7.2.1"/>
    </reaction>
</comment>
<dbReference type="PANTHER" id="PTHR21060:SF21">
    <property type="entry name" value="ACETATE KINASE"/>
    <property type="match status" value="1"/>
</dbReference>
<dbReference type="EMBL" id="JAJBZT010000006">
    <property type="protein sequence ID" value="MCB6184386.1"/>
    <property type="molecule type" value="Genomic_DNA"/>
</dbReference>
<comment type="cofactor">
    <cofactor evidence="9">
        <name>Mg(2+)</name>
        <dbReference type="ChEBI" id="CHEBI:18420"/>
    </cofactor>
    <cofactor evidence="9">
        <name>Mn(2+)</name>
        <dbReference type="ChEBI" id="CHEBI:29035"/>
    </cofactor>
    <text evidence="9">Mg(2+). Can also accept Mn(2+).</text>
</comment>
<feature type="binding site" evidence="9">
    <location>
        <begin position="322"/>
        <end position="326"/>
    </location>
    <ligand>
        <name>ATP</name>
        <dbReference type="ChEBI" id="CHEBI:30616"/>
    </ligand>
</feature>
<keyword evidence="3 9" id="KW-0808">Transferase</keyword>
<dbReference type="SUPFAM" id="SSF53067">
    <property type="entry name" value="Actin-like ATPase domain"/>
    <property type="match status" value="2"/>
</dbReference>
<evidence type="ECO:0000256" key="1">
    <source>
        <dbReference type="ARBA" id="ARBA00008748"/>
    </source>
</evidence>
<keyword evidence="8 9" id="KW-0460">Magnesium</keyword>
<evidence type="ECO:0000256" key="5">
    <source>
        <dbReference type="ARBA" id="ARBA00022741"/>
    </source>
</evidence>
<evidence type="ECO:0000313" key="12">
    <source>
        <dbReference type="Proteomes" id="UP001165395"/>
    </source>
</evidence>
<feature type="binding site" evidence="9">
    <location>
        <position position="87"/>
    </location>
    <ligand>
        <name>substrate</name>
    </ligand>
</feature>
<accession>A0ABS8D882</accession>
<dbReference type="HAMAP" id="MF_00020">
    <property type="entry name" value="Acetate_kinase"/>
    <property type="match status" value="1"/>
</dbReference>
<feature type="site" description="Transition state stabilizer" evidence="9">
    <location>
        <position position="175"/>
    </location>
</feature>
<evidence type="ECO:0000256" key="8">
    <source>
        <dbReference type="ARBA" id="ARBA00022842"/>
    </source>
</evidence>
<comment type="caution">
    <text evidence="11">The sequence shown here is derived from an EMBL/GenBank/DDBJ whole genome shotgun (WGS) entry which is preliminary data.</text>
</comment>
<dbReference type="PANTHER" id="PTHR21060">
    <property type="entry name" value="ACETATE KINASE"/>
    <property type="match status" value="1"/>
</dbReference>
<dbReference type="EC" id="2.7.2.1" evidence="9"/>
<feature type="binding site" evidence="9">
    <location>
        <begin position="202"/>
        <end position="206"/>
    </location>
    <ligand>
        <name>ATP</name>
        <dbReference type="ChEBI" id="CHEBI:30616"/>
    </ligand>
</feature>
<comment type="pathway">
    <text evidence="9">Metabolic intermediate biosynthesis; acetyl-CoA biosynthesis; acetyl-CoA from acetate: step 1/2.</text>
</comment>
<protein>
    <recommendedName>
        <fullName evidence="9">Acetate kinase</fullName>
        <ecNumber evidence="9">2.7.2.1</ecNumber>
    </recommendedName>
    <alternativeName>
        <fullName evidence="9">Acetokinase</fullName>
    </alternativeName>
</protein>
<keyword evidence="12" id="KW-1185">Reference proteome</keyword>
<evidence type="ECO:0000256" key="2">
    <source>
        <dbReference type="ARBA" id="ARBA00022490"/>
    </source>
</evidence>
<keyword evidence="5 9" id="KW-0547">Nucleotide-binding</keyword>
<name>A0ABS8D882_9NEIS</name>
<dbReference type="PRINTS" id="PR00471">
    <property type="entry name" value="ACETATEKNASE"/>
</dbReference>
<evidence type="ECO:0000256" key="4">
    <source>
        <dbReference type="ARBA" id="ARBA00022723"/>
    </source>
</evidence>
<dbReference type="Proteomes" id="UP001165395">
    <property type="component" value="Unassembled WGS sequence"/>
</dbReference>
<feature type="site" description="Transition state stabilizer" evidence="9">
    <location>
        <position position="235"/>
    </location>
</feature>
<feature type="active site" description="Proton donor/acceptor" evidence="9">
    <location>
        <position position="144"/>
    </location>
</feature>
<proteinExistence type="inferred from homology"/>
<comment type="function">
    <text evidence="9">Catalyzes the formation of acetyl phosphate from acetate and ATP. Can also catalyze the reverse reaction.</text>
</comment>
<comment type="subcellular location">
    <subcellularLocation>
        <location evidence="9">Cytoplasm</location>
    </subcellularLocation>
</comment>
<keyword evidence="4 9" id="KW-0479">Metal-binding</keyword>
<dbReference type="GO" id="GO:0016301">
    <property type="term" value="F:kinase activity"/>
    <property type="evidence" value="ECO:0007669"/>
    <property type="project" value="UniProtKB-KW"/>
</dbReference>
<organism evidence="11 12">
    <name type="scientific">Leeia speluncae</name>
    <dbReference type="NCBI Taxonomy" id="2884804"/>
    <lineage>
        <taxon>Bacteria</taxon>
        <taxon>Pseudomonadati</taxon>
        <taxon>Pseudomonadota</taxon>
        <taxon>Betaproteobacteria</taxon>
        <taxon>Neisseriales</taxon>
        <taxon>Leeiaceae</taxon>
        <taxon>Leeia</taxon>
    </lineage>
</organism>
<evidence type="ECO:0000256" key="6">
    <source>
        <dbReference type="ARBA" id="ARBA00022777"/>
    </source>
</evidence>
<dbReference type="RefSeq" id="WP_227181195.1">
    <property type="nucleotide sequence ID" value="NZ_JAJBZT010000006.1"/>
</dbReference>
<dbReference type="InterPro" id="IPR023865">
    <property type="entry name" value="Aliphatic_acid_kinase_CS"/>
</dbReference>
<feature type="binding site" evidence="9">
    <location>
        <begin position="277"/>
        <end position="279"/>
    </location>
    <ligand>
        <name>ATP</name>
        <dbReference type="ChEBI" id="CHEBI:30616"/>
    </ligand>
</feature>
<dbReference type="InterPro" id="IPR043129">
    <property type="entry name" value="ATPase_NBD"/>
</dbReference>
<feature type="binding site" evidence="9">
    <location>
        <position position="6"/>
    </location>
    <ligand>
        <name>Mg(2+)</name>
        <dbReference type="ChEBI" id="CHEBI:18420"/>
    </ligand>
</feature>
<dbReference type="Pfam" id="PF00871">
    <property type="entry name" value="Acetate_kinase"/>
    <property type="match status" value="1"/>
</dbReference>
<keyword evidence="7 9" id="KW-0067">ATP-binding</keyword>
<comment type="subunit">
    <text evidence="9">Homodimer.</text>
</comment>
<feature type="binding site" evidence="9">
    <location>
        <position position="13"/>
    </location>
    <ligand>
        <name>ATP</name>
        <dbReference type="ChEBI" id="CHEBI:30616"/>
    </ligand>
</feature>
<feature type="binding site" evidence="9">
    <location>
        <position position="373"/>
    </location>
    <ligand>
        <name>Mg(2+)</name>
        <dbReference type="ChEBI" id="CHEBI:18420"/>
    </ligand>
</feature>
<evidence type="ECO:0000256" key="3">
    <source>
        <dbReference type="ARBA" id="ARBA00022679"/>
    </source>
</evidence>
<reference evidence="11" key="1">
    <citation type="submission" date="2021-10" db="EMBL/GenBank/DDBJ databases">
        <title>The complete genome sequence of Leeia sp. TBRC 13508.</title>
        <authorList>
            <person name="Charoenyingcharoen P."/>
            <person name="Yukphan P."/>
        </authorList>
    </citation>
    <scope>NUCLEOTIDE SEQUENCE</scope>
    <source>
        <strain evidence="11">TBRC 13508</strain>
    </source>
</reference>
<dbReference type="PROSITE" id="PS01076">
    <property type="entry name" value="ACETATE_KINASE_2"/>
    <property type="match status" value="1"/>
</dbReference>
<evidence type="ECO:0000313" key="11">
    <source>
        <dbReference type="EMBL" id="MCB6184386.1"/>
    </source>
</evidence>
<keyword evidence="6 9" id="KW-0418">Kinase</keyword>